<protein>
    <submittedName>
        <fullName evidence="3">Bifunctional Ricin B-like lectins/Fibrinogen</fullName>
    </submittedName>
</protein>
<name>A0AAD9PNK0_9APIC</name>
<dbReference type="InterPro" id="IPR036609">
    <property type="entry name" value="LCCL_sf"/>
</dbReference>
<accession>A0AAD9PNK0</accession>
<dbReference type="Pfam" id="PF03815">
    <property type="entry name" value="LCCL"/>
    <property type="match status" value="1"/>
</dbReference>
<dbReference type="InterPro" id="IPR036056">
    <property type="entry name" value="Fibrinogen-like_C"/>
</dbReference>
<reference evidence="3" key="1">
    <citation type="journal article" date="2023" name="Nat. Microbiol.">
        <title>Babesia duncani multi-omics identifies virulence factors and drug targets.</title>
        <authorList>
            <person name="Singh P."/>
            <person name="Lonardi S."/>
            <person name="Liang Q."/>
            <person name="Vydyam P."/>
            <person name="Khabirova E."/>
            <person name="Fang T."/>
            <person name="Gihaz S."/>
            <person name="Thekkiniath J."/>
            <person name="Munshi M."/>
            <person name="Abel S."/>
            <person name="Ciampossin L."/>
            <person name="Batugedara G."/>
            <person name="Gupta M."/>
            <person name="Lu X.M."/>
            <person name="Lenz T."/>
            <person name="Chakravarty S."/>
            <person name="Cornillot E."/>
            <person name="Hu Y."/>
            <person name="Ma W."/>
            <person name="Gonzalez L.M."/>
            <person name="Sanchez S."/>
            <person name="Estrada K."/>
            <person name="Sanchez-Flores A."/>
            <person name="Montero E."/>
            <person name="Harb O.S."/>
            <person name="Le Roch K.G."/>
            <person name="Mamoun C.B."/>
        </authorList>
    </citation>
    <scope>NUCLEOTIDE SEQUENCE</scope>
    <source>
        <strain evidence="3">WA1</strain>
    </source>
</reference>
<feature type="domain" description="LCCL" evidence="2">
    <location>
        <begin position="727"/>
        <end position="805"/>
    </location>
</feature>
<dbReference type="Gene3D" id="2.80.10.50">
    <property type="match status" value="1"/>
</dbReference>
<dbReference type="SMART" id="SM00603">
    <property type="entry name" value="LCCL"/>
    <property type="match status" value="1"/>
</dbReference>
<dbReference type="PROSITE" id="PS50231">
    <property type="entry name" value="RICIN_B_LECTIN"/>
    <property type="match status" value="1"/>
</dbReference>
<gene>
    <name evidence="3" type="ORF">BdWA1_001194</name>
</gene>
<dbReference type="Gene3D" id="3.90.215.10">
    <property type="entry name" value="Gamma Fibrinogen, chain A, domain 1"/>
    <property type="match status" value="1"/>
</dbReference>
<dbReference type="SMART" id="SM00458">
    <property type="entry name" value="RICIN"/>
    <property type="match status" value="1"/>
</dbReference>
<sequence>MQFTRLLLYHIWNIQEVCTITVEIYTFIDVKDGSSKHPAKKAASTATPSAADQSQSANEPNAMLNKTLFGGVKAEADSIFKGVAASGIRKFDPNNALSRGGGYWCSAGNLSDDHVVSWTATLRINRVLKGILIRWVYAPSFDDKFEVTVPFQALKAFSDVYEIDFGHKVDARRVKIEMKGQPNGYFGIEFVQFIGVADPVFRIQSGITSVEDMCLQVDETGEVVLDMCIDPISNFSSGDVWKYNSKRQIYNPISQLCMTWNEEANDKPPITMEPCKGDKNNSWDWMPNNQLRLRRAGNYCLTQQGTKAGHVNIALNKIASSSLTKRNSKDHVAERALDDNLKTYWCSEQFDFRHNMHVDFLVNFQDVYKVIKIEIVWESPALQYTLYGRITEEDKWKQLERVEANTRTKNVHVLNFKMQHLKDPKKAHYGIYSLSAYTNGLTTVVGNCLEAKETKDARDKYFLESVYQVDLQAGEPLKKARQGVESLMDFLQSKVVHLERLSPKMHACKAKFTSTSSKIQHLKQTFNNVSNSLSKLNAESMPRQHKSLLPTDCIDIKNRADGSPSGFYTIHRPCGEAEIRVYCDMYTGSSYYIVPFPEAVATIDHIRDACSRHGLEPIQLQHTKQIDSLKIMLSTMEMPKDNLYPIAVRVEDIFQSLDLQIDVTEQLQVKNQMAENIAAVSSSELQYVDGTSVEFSGIICSSNYSSLRPPQVKIRLGCTSTIQEYEELKNGTSGSTFQVSCPDGCFDWNNVEVVQGGNDGIYSNTSPICISAIHAGEYNGPGTFKVTLVPALSEYQGFYQNGIVSKSAPGIWGQIGFMVQAIDSCKPPLVNSLTETTRAPKQQSANPNIAQATISKPLMVTTLQTSEIPNVATAEALGTLVGLIGAKSGPVVLDFFRQHANVAMANARELIKEADLERDKTAVTFNQLKKGVHALQDKVQSIAATLSYKKDSLLQSIVNLDMQLHRKTTFSNWTMDQIDGDDLYNIFRSNCKGCIGEIQPKWSVSTMAINGNLENAITQDSEITTNNSLDGASLTLSDITFYDFIYSACIFGGTSGALGLTFRVTDENNYYLLQLRQVTGGYKRLVKVVNGEAFEIARIEDGGFIESVWYTVRIESRHSHIAIAIIQGVEPIFETPEPCIDLIDGTHSSGSIGLYTGQIGLAHFARLHVESLPCIRFDQPLAPPLAPQCNLFQLEYILGFNATWRNLYSGTEIWKYAKDIGGEANALVYQSSGGEPEEPVHPSIILLRHVTCTFGTFKVSVFPQCDFGWVGLAIHYKDASHYLLVEASVRQGFRIRQMHGSQVDTLAETSLKKIQISEWNHLQLSLTLDAVTVSHSIGNDNDMDVIFVQAKFQNPVEKHGSVGVASIDCRGCAFTNISLEPANVVDTNLIPQNSDSRPGTLQSPDSKQSFMSTMVTNNACKTLDRRSVCKLINLDIESCLGNFCQVCCQRDTRSQASHAACMQQCRLMDAEIINLQRAVDEAWSGCSKIQPHDFMDCKMCCDSSVVKQTLQIKNLAHHLCKQRCNI</sequence>
<dbReference type="Gene3D" id="2.60.120.560">
    <property type="entry name" value="Exo-inulinase, domain 1"/>
    <property type="match status" value="1"/>
</dbReference>
<evidence type="ECO:0000259" key="2">
    <source>
        <dbReference type="PROSITE" id="PS50820"/>
    </source>
</evidence>
<dbReference type="InterPro" id="IPR000772">
    <property type="entry name" value="Ricin_B_lectin"/>
</dbReference>
<evidence type="ECO:0000313" key="4">
    <source>
        <dbReference type="Proteomes" id="UP001214638"/>
    </source>
</evidence>
<organism evidence="3 4">
    <name type="scientific">Babesia duncani</name>
    <dbReference type="NCBI Taxonomy" id="323732"/>
    <lineage>
        <taxon>Eukaryota</taxon>
        <taxon>Sar</taxon>
        <taxon>Alveolata</taxon>
        <taxon>Apicomplexa</taxon>
        <taxon>Aconoidasida</taxon>
        <taxon>Piroplasmida</taxon>
        <taxon>Babesiidae</taxon>
        <taxon>Babesia</taxon>
    </lineage>
</organism>
<dbReference type="RefSeq" id="XP_067805027.1">
    <property type="nucleotide sequence ID" value="XM_067946236.1"/>
</dbReference>
<dbReference type="Gene3D" id="2.60.120.260">
    <property type="entry name" value="Galactose-binding domain-like"/>
    <property type="match status" value="1"/>
</dbReference>
<dbReference type="EMBL" id="JALLKP010000001">
    <property type="protein sequence ID" value="KAK2198185.1"/>
    <property type="molecule type" value="Genomic_DNA"/>
</dbReference>
<dbReference type="SUPFAM" id="SSF56496">
    <property type="entry name" value="Fibrinogen C-terminal domain-like"/>
    <property type="match status" value="1"/>
</dbReference>
<comment type="caution">
    <text evidence="3">The sequence shown here is derived from an EMBL/GenBank/DDBJ whole genome shotgun (WGS) entry which is preliminary data.</text>
</comment>
<dbReference type="InterPro" id="IPR035992">
    <property type="entry name" value="Ricin_B-like_lectins"/>
</dbReference>
<dbReference type="Proteomes" id="UP001214638">
    <property type="component" value="Unassembled WGS sequence"/>
</dbReference>
<evidence type="ECO:0000313" key="3">
    <source>
        <dbReference type="EMBL" id="KAK2198185.1"/>
    </source>
</evidence>
<dbReference type="GeneID" id="94335492"/>
<dbReference type="KEGG" id="bdw:94335492"/>
<keyword evidence="4" id="KW-1185">Reference proteome</keyword>
<dbReference type="InterPro" id="IPR004043">
    <property type="entry name" value="LCCL"/>
</dbReference>
<feature type="region of interest" description="Disordered" evidence="1">
    <location>
        <begin position="33"/>
        <end position="58"/>
    </location>
</feature>
<dbReference type="InterPro" id="IPR008979">
    <property type="entry name" value="Galactose-bd-like_sf"/>
</dbReference>
<proteinExistence type="predicted"/>
<feature type="compositionally biased region" description="Low complexity" evidence="1">
    <location>
        <begin position="41"/>
        <end position="57"/>
    </location>
</feature>
<dbReference type="SUPFAM" id="SSF50370">
    <property type="entry name" value="Ricin B-like lectins"/>
    <property type="match status" value="1"/>
</dbReference>
<dbReference type="InterPro" id="IPR014716">
    <property type="entry name" value="Fibrinogen_a/b/g_C_1"/>
</dbReference>
<evidence type="ECO:0000256" key="1">
    <source>
        <dbReference type="SAM" id="MobiDB-lite"/>
    </source>
</evidence>
<dbReference type="SUPFAM" id="SSF49785">
    <property type="entry name" value="Galactose-binding domain-like"/>
    <property type="match status" value="1"/>
</dbReference>
<dbReference type="Pfam" id="PF00652">
    <property type="entry name" value="Ricin_B_lectin"/>
    <property type="match status" value="1"/>
</dbReference>
<dbReference type="SUPFAM" id="SSF69848">
    <property type="entry name" value="LCCL domain"/>
    <property type="match status" value="1"/>
</dbReference>
<dbReference type="PROSITE" id="PS50820">
    <property type="entry name" value="LCCL"/>
    <property type="match status" value="1"/>
</dbReference>
<dbReference type="Gene3D" id="2.170.130.20">
    <property type="entry name" value="LCCL-like domain"/>
    <property type="match status" value="1"/>
</dbReference>